<organism evidence="3 4">
    <name type="scientific">Trinickia violacea</name>
    <dbReference type="NCBI Taxonomy" id="2571746"/>
    <lineage>
        <taxon>Bacteria</taxon>
        <taxon>Pseudomonadati</taxon>
        <taxon>Pseudomonadota</taxon>
        <taxon>Betaproteobacteria</taxon>
        <taxon>Burkholderiales</taxon>
        <taxon>Burkholderiaceae</taxon>
        <taxon>Trinickia</taxon>
    </lineage>
</organism>
<dbReference type="Pfam" id="PF17289">
    <property type="entry name" value="Terminase_6C"/>
    <property type="match status" value="1"/>
</dbReference>
<accession>A0A4P8J2R4</accession>
<dbReference type="InterPro" id="IPR035421">
    <property type="entry name" value="Terminase_6C"/>
</dbReference>
<dbReference type="InterPro" id="IPR006517">
    <property type="entry name" value="Phage_terminase_lsu-like_C"/>
</dbReference>
<name>A0A4P8J2R4_9BURK</name>
<feature type="domain" description="Terminase large subunit gp17-like C-terminal" evidence="2">
    <location>
        <begin position="31"/>
        <end position="92"/>
    </location>
</feature>
<evidence type="ECO:0000259" key="2">
    <source>
        <dbReference type="Pfam" id="PF17289"/>
    </source>
</evidence>
<dbReference type="KEGG" id="tvl:FAZ95_36490"/>
<dbReference type="EMBL" id="CP040078">
    <property type="protein sequence ID" value="QCP54423.1"/>
    <property type="molecule type" value="Genomic_DNA"/>
</dbReference>
<evidence type="ECO:0000313" key="4">
    <source>
        <dbReference type="Proteomes" id="UP000298656"/>
    </source>
</evidence>
<evidence type="ECO:0000256" key="1">
    <source>
        <dbReference type="ARBA" id="ARBA00022612"/>
    </source>
</evidence>
<keyword evidence="1" id="KW-1188">Viral release from host cell</keyword>
<reference evidence="3 4" key="1">
    <citation type="submission" date="2019-05" db="EMBL/GenBank/DDBJ databases">
        <title>Burkholderia sp. DHOD12, isolated from subtropical forest soil.</title>
        <authorList>
            <person name="Gao Z.-H."/>
            <person name="Qiu L.-H."/>
        </authorList>
    </citation>
    <scope>NUCLEOTIDE SEQUENCE [LARGE SCALE GENOMIC DNA]</scope>
    <source>
        <strain evidence="3 4">DHOD12</strain>
    </source>
</reference>
<dbReference type="RefSeq" id="WP_137337190.1">
    <property type="nucleotide sequence ID" value="NZ_CP040078.1"/>
</dbReference>
<dbReference type="Proteomes" id="UP000298656">
    <property type="component" value="Chromosome 2"/>
</dbReference>
<sequence>MRGWLDSHAPQVLVGPAGIVHFRLTRQLLGYRVISSPETGDKVTRAEPFAAQVNAGNVLMLRGDWDQSLIAELRTFPFGTHDDEVDALSRAFALLIERRPMRISDAALAAV</sequence>
<dbReference type="OrthoDB" id="9771580at2"/>
<dbReference type="AlphaFoldDB" id="A0A4P8J2R4"/>
<keyword evidence="4" id="KW-1185">Reference proteome</keyword>
<proteinExistence type="predicted"/>
<dbReference type="NCBIfam" id="TIGR01630">
    <property type="entry name" value="psiM2_ORF9"/>
    <property type="match status" value="1"/>
</dbReference>
<protein>
    <recommendedName>
        <fullName evidence="2">Terminase large subunit gp17-like C-terminal domain-containing protein</fullName>
    </recommendedName>
</protein>
<evidence type="ECO:0000313" key="3">
    <source>
        <dbReference type="EMBL" id="QCP54423.1"/>
    </source>
</evidence>
<gene>
    <name evidence="3" type="ORF">FAZ95_36490</name>
</gene>